<dbReference type="SUPFAM" id="SSF50969">
    <property type="entry name" value="YVTN repeat-like/Quinoprotein amine dehydrogenase"/>
    <property type="match status" value="1"/>
</dbReference>
<gene>
    <name evidence="1" type="ORF">SAMN04488007_3474</name>
</gene>
<dbReference type="OrthoDB" id="1489860at2"/>
<keyword evidence="2" id="KW-1185">Reference proteome</keyword>
<sequence length="737" mass="85489">MIRASSIKKLRDEIIIKGIMPFLEENGFKYFKSKNCFRKSHGIYEQVLSLSTPHSPLEWDDEKDELKLKFHLRSSIESSQFDKWKKKELENDRSFSHFIKVIHGIEIVDFILLEKSDFFEPTESRKFKNAVSSSLSGPDEENRINLSQLKIELVSLFKELDANCDSVSLWENKNYPDNGHIELLVFTDKKELAEKALKERYNELCTSIEESTIEYGVAPRDTIKILEFLILRTKRLVGVNFENPYQRDIKIKDNQNKKVRLTTDLGYSEQLRLDLSLVELNGHAINEEGLCLLVFDKKNIVLMNSEGIKLKEFEINYPKGVEYPGSYVITWIDSIKTFVCNHILINTESLEVIELPYNIDFSKYKNKTIRPALNDIVYNEKAKEYVTLFTVDYKESVLSIYNGQGKLKSELTIKGYAKKINLPRKEVFVTGEKNSYDIFNFKGEFVRNMKFGNGNDTITIAPNGNLVVLHSYSTKSQYFDLSKKSEKALWAHPTYLKGYKEAFYNDINHNFGMGYTQFTPDNKFIIGGADHGKYVYWDTDKLERKELIPNKVYWDMFKSSSSTTSIKETVVKVFKPHVVQHEGTELFINRRNFLGGVSFIEKNKLIVTQMGDNKLVWDNQLNNIGHVYGLGSVKFASHDYFVTQQGMELILFQKTNDLDNNFETSVFKEPSVLVDQIIKNNISEPEEIKEEILPVKEIIPEEKVTDIKKEVKTTEKQIPELQVEPKRSFWSRLFGGK</sequence>
<dbReference type="RefSeq" id="WP_073246553.1">
    <property type="nucleotide sequence ID" value="NZ_FQZX01000003.1"/>
</dbReference>
<reference evidence="2" key="1">
    <citation type="submission" date="2016-11" db="EMBL/GenBank/DDBJ databases">
        <authorList>
            <person name="Varghese N."/>
            <person name="Submissions S."/>
        </authorList>
    </citation>
    <scope>NUCLEOTIDE SEQUENCE [LARGE SCALE GENOMIC DNA]</scope>
    <source>
        <strain evidence="2">DSM 16478</strain>
    </source>
</reference>
<protein>
    <submittedName>
        <fullName evidence="1">Uncharacterized protein</fullName>
    </submittedName>
</protein>
<name>A0A1M6U3W6_9FLAO</name>
<accession>A0A1M6U3W6</accession>
<dbReference type="Proteomes" id="UP000184314">
    <property type="component" value="Unassembled WGS sequence"/>
</dbReference>
<dbReference type="AlphaFoldDB" id="A0A1M6U3W6"/>
<evidence type="ECO:0000313" key="1">
    <source>
        <dbReference type="EMBL" id="SHK63860.1"/>
    </source>
</evidence>
<dbReference type="InterPro" id="IPR011044">
    <property type="entry name" value="Quino_amine_DH_bsu"/>
</dbReference>
<proteinExistence type="predicted"/>
<dbReference type="EMBL" id="FQZX01000003">
    <property type="protein sequence ID" value="SHK63860.1"/>
    <property type="molecule type" value="Genomic_DNA"/>
</dbReference>
<evidence type="ECO:0000313" key="2">
    <source>
        <dbReference type="Proteomes" id="UP000184314"/>
    </source>
</evidence>
<organism evidence="1 2">
    <name type="scientific">Maribacter aquivivus</name>
    <dbReference type="NCBI Taxonomy" id="228958"/>
    <lineage>
        <taxon>Bacteria</taxon>
        <taxon>Pseudomonadati</taxon>
        <taxon>Bacteroidota</taxon>
        <taxon>Flavobacteriia</taxon>
        <taxon>Flavobacteriales</taxon>
        <taxon>Flavobacteriaceae</taxon>
        <taxon>Maribacter</taxon>
    </lineage>
</organism>